<gene>
    <name evidence="8" type="ORF">EDD39_4650</name>
</gene>
<dbReference type="InterPro" id="IPR020084">
    <property type="entry name" value="NUDIX_hydrolase_CS"/>
</dbReference>
<dbReference type="RefSeq" id="WP_123558904.1">
    <property type="nucleotide sequence ID" value="NZ_RJVJ01000001.1"/>
</dbReference>
<dbReference type="Proteomes" id="UP000267408">
    <property type="component" value="Unassembled WGS sequence"/>
</dbReference>
<dbReference type="Pfam" id="PF09296">
    <property type="entry name" value="NUDIX-like"/>
    <property type="match status" value="1"/>
</dbReference>
<evidence type="ECO:0000313" key="9">
    <source>
        <dbReference type="Proteomes" id="UP000267408"/>
    </source>
</evidence>
<reference evidence="8 9" key="1">
    <citation type="submission" date="2018-11" db="EMBL/GenBank/DDBJ databases">
        <title>Sequencing the genomes of 1000 actinobacteria strains.</title>
        <authorList>
            <person name="Klenk H.-P."/>
        </authorList>
    </citation>
    <scope>NUCLEOTIDE SEQUENCE [LARGE SCALE GENOMIC DNA]</scope>
    <source>
        <strain evidence="8 9">DSM 44780</strain>
    </source>
</reference>
<dbReference type="InterPro" id="IPR015375">
    <property type="entry name" value="NADH_PPase-like_N"/>
</dbReference>
<evidence type="ECO:0000259" key="7">
    <source>
        <dbReference type="PROSITE" id="PS51462"/>
    </source>
</evidence>
<dbReference type="GO" id="GO:0019677">
    <property type="term" value="P:NAD+ catabolic process"/>
    <property type="evidence" value="ECO:0007669"/>
    <property type="project" value="TreeGrafter"/>
</dbReference>
<dbReference type="GO" id="GO:0006742">
    <property type="term" value="P:NADP+ catabolic process"/>
    <property type="evidence" value="ECO:0007669"/>
    <property type="project" value="TreeGrafter"/>
</dbReference>
<dbReference type="Gene3D" id="3.90.79.10">
    <property type="entry name" value="Nucleoside Triphosphate Pyrophosphohydrolase"/>
    <property type="match status" value="1"/>
</dbReference>
<keyword evidence="4" id="KW-0378">Hydrolase</keyword>
<dbReference type="EC" id="3.6.1.22" evidence="2"/>
<comment type="cofactor">
    <cofactor evidence="1">
        <name>Mg(2+)</name>
        <dbReference type="ChEBI" id="CHEBI:18420"/>
    </cofactor>
</comment>
<organism evidence="8 9">
    <name type="scientific">Kitasatospora cineracea</name>
    <dbReference type="NCBI Taxonomy" id="88074"/>
    <lineage>
        <taxon>Bacteria</taxon>
        <taxon>Bacillati</taxon>
        <taxon>Actinomycetota</taxon>
        <taxon>Actinomycetes</taxon>
        <taxon>Kitasatosporales</taxon>
        <taxon>Streptomycetaceae</taxon>
        <taxon>Kitasatospora</taxon>
    </lineage>
</organism>
<evidence type="ECO:0000313" key="8">
    <source>
        <dbReference type="EMBL" id="ROR46382.1"/>
    </source>
</evidence>
<keyword evidence="5" id="KW-0460">Magnesium</keyword>
<evidence type="ECO:0000256" key="3">
    <source>
        <dbReference type="ARBA" id="ARBA00022723"/>
    </source>
</evidence>
<dbReference type="GO" id="GO:0035529">
    <property type="term" value="F:NADH pyrophosphatase activity"/>
    <property type="evidence" value="ECO:0007669"/>
    <property type="project" value="TreeGrafter"/>
</dbReference>
<evidence type="ECO:0000256" key="4">
    <source>
        <dbReference type="ARBA" id="ARBA00022801"/>
    </source>
</evidence>
<dbReference type="Gene3D" id="3.90.79.20">
    <property type="match status" value="1"/>
</dbReference>
<accession>A0A8G1URG3</accession>
<evidence type="ECO:0000256" key="2">
    <source>
        <dbReference type="ARBA" id="ARBA00012381"/>
    </source>
</evidence>
<keyword evidence="6" id="KW-0520">NAD</keyword>
<dbReference type="GO" id="GO:0046872">
    <property type="term" value="F:metal ion binding"/>
    <property type="evidence" value="ECO:0007669"/>
    <property type="project" value="UniProtKB-KW"/>
</dbReference>
<dbReference type="SUPFAM" id="SSF55811">
    <property type="entry name" value="Nudix"/>
    <property type="match status" value="1"/>
</dbReference>
<dbReference type="InterPro" id="IPR050241">
    <property type="entry name" value="NAD-cap_RNA_hydrolase_NudC"/>
</dbReference>
<proteinExistence type="predicted"/>
<evidence type="ECO:0000256" key="6">
    <source>
        <dbReference type="ARBA" id="ARBA00023027"/>
    </source>
</evidence>
<dbReference type="InterPro" id="IPR049734">
    <property type="entry name" value="NudC-like_C"/>
</dbReference>
<comment type="caution">
    <text evidence="8">The sequence shown here is derived from an EMBL/GenBank/DDBJ whole genome shotgun (WGS) entry which is preliminary data.</text>
</comment>
<feature type="domain" description="Nudix hydrolase" evidence="7">
    <location>
        <begin position="159"/>
        <end position="289"/>
    </location>
</feature>
<evidence type="ECO:0000256" key="5">
    <source>
        <dbReference type="ARBA" id="ARBA00022842"/>
    </source>
</evidence>
<dbReference type="PANTHER" id="PTHR42904:SF8">
    <property type="entry name" value="NAD(+) DIPHOSPHATASE"/>
    <property type="match status" value="1"/>
</dbReference>
<name>A0A8G1URG3_9ACTN</name>
<dbReference type="InterPro" id="IPR015797">
    <property type="entry name" value="NUDIX_hydrolase-like_dom_sf"/>
</dbReference>
<dbReference type="InterPro" id="IPR000086">
    <property type="entry name" value="NUDIX_hydrolase_dom"/>
</dbReference>
<evidence type="ECO:0000256" key="1">
    <source>
        <dbReference type="ARBA" id="ARBA00001946"/>
    </source>
</evidence>
<dbReference type="PROSITE" id="PS00893">
    <property type="entry name" value="NUDIX_BOX"/>
    <property type="match status" value="1"/>
</dbReference>
<dbReference type="AlphaFoldDB" id="A0A8G1URG3"/>
<dbReference type="GO" id="GO:0005829">
    <property type="term" value="C:cytosol"/>
    <property type="evidence" value="ECO:0007669"/>
    <property type="project" value="TreeGrafter"/>
</dbReference>
<dbReference type="NCBIfam" id="NF001299">
    <property type="entry name" value="PRK00241.1"/>
    <property type="match status" value="1"/>
</dbReference>
<dbReference type="OrthoDB" id="9791656at2"/>
<dbReference type="PANTHER" id="PTHR42904">
    <property type="entry name" value="NUDIX HYDROLASE, NUDC SUBFAMILY"/>
    <property type="match status" value="1"/>
</dbReference>
<dbReference type="Pfam" id="PF00293">
    <property type="entry name" value="NUDIX"/>
    <property type="match status" value="1"/>
</dbReference>
<dbReference type="CDD" id="cd03429">
    <property type="entry name" value="NUDIX_NADH_pyrophosphatase_Nudt13"/>
    <property type="match status" value="1"/>
</dbReference>
<sequence>MYYSGLGLDRVVDRRGDSDWIEALLTRASTQVIPLWQDQCLVRDETPLRLPLAQARDILVAAGDRVLLGLEGERAVFAADVSGLERESAVELVGADTMLDVRAMVPTITPDEAGLLAYARGILHWNRNQRFCGACGGPTRSCNGGHLRTCQNCGKLLFPRIEPAVIVLVELPGTPRRCLLGRHAASGPNRFSTLAGFVEIGESFEDTVRREVREEAGVTVGAVTYQGSQGWPFPAGVMIGFRAEAVSDAIDVDNVEVVEARWFTAAELRARLADAALGGPYRVDSIGKALIDQWLADTD</sequence>
<dbReference type="PROSITE" id="PS51462">
    <property type="entry name" value="NUDIX"/>
    <property type="match status" value="1"/>
</dbReference>
<keyword evidence="3" id="KW-0479">Metal-binding</keyword>
<dbReference type="EMBL" id="RJVJ01000001">
    <property type="protein sequence ID" value="ROR46382.1"/>
    <property type="molecule type" value="Genomic_DNA"/>
</dbReference>
<protein>
    <recommendedName>
        <fullName evidence="2">NAD(+) diphosphatase</fullName>
        <ecNumber evidence="2">3.6.1.22</ecNumber>
    </recommendedName>
</protein>